<name>A0A0S3KAK5_9ENTE</name>
<dbReference type="PANTHER" id="PTHR46470">
    <property type="entry name" value="N-ACYLNEURAMINATE-9-PHOSPHATASE"/>
    <property type="match status" value="1"/>
</dbReference>
<dbReference type="InterPro" id="IPR036412">
    <property type="entry name" value="HAD-like_sf"/>
</dbReference>
<evidence type="ECO:0000313" key="7">
    <source>
        <dbReference type="Proteomes" id="UP000065511"/>
    </source>
</evidence>
<dbReference type="Gene3D" id="1.20.120.710">
    <property type="entry name" value="Haloacid dehalogenase hydrolase-like domain"/>
    <property type="match status" value="1"/>
</dbReference>
<dbReference type="EMBL" id="CP013614">
    <property type="protein sequence ID" value="ALS01252.1"/>
    <property type="molecule type" value="Genomic_DNA"/>
</dbReference>
<dbReference type="Proteomes" id="UP000183039">
    <property type="component" value="Unassembled WGS sequence"/>
</dbReference>
<dbReference type="InterPro" id="IPR006439">
    <property type="entry name" value="HAD-SF_hydro_IA"/>
</dbReference>
<dbReference type="NCBIfam" id="TIGR01662">
    <property type="entry name" value="HAD-SF-IIIA"/>
    <property type="match status" value="1"/>
</dbReference>
<dbReference type="CDD" id="cd04305">
    <property type="entry name" value="HAD_Neu5Ac-Pase_like"/>
    <property type="match status" value="1"/>
</dbReference>
<dbReference type="OrthoDB" id="25198at2"/>
<dbReference type="GO" id="GO:0016791">
    <property type="term" value="F:phosphatase activity"/>
    <property type="evidence" value="ECO:0007669"/>
    <property type="project" value="TreeGrafter"/>
</dbReference>
<dbReference type="PRINTS" id="PR00413">
    <property type="entry name" value="HADHALOGNASE"/>
</dbReference>
<dbReference type="SUPFAM" id="SSF56784">
    <property type="entry name" value="HAD-like"/>
    <property type="match status" value="1"/>
</dbReference>
<evidence type="ECO:0000256" key="3">
    <source>
        <dbReference type="ARBA" id="ARBA00022801"/>
    </source>
</evidence>
<dbReference type="AlphaFoldDB" id="A0A0S3KAK5"/>
<sequence length="236" mass="27734">MKTIVFDVDDTIYDQQQPFRNAINAVFPNVKPEDMHALYIRFRFHSDETFPKVMSDEWTLEYMRFFRINESLKDLDYPSVSQEDGLIFQKTYEDELDNIVMHPEVKKVFDFLKEKNIPMGIITNGPTDHQFKKVKQLQLENWVPTDNIIISQSTGFQKPEKEIFDLAAKEFGMDCERTLYVGDSFENDIAGAKNGGWKSLWFNHRLREMPADEEAHHIKEVTSFDDLFPTIQSLFS</sequence>
<keyword evidence="4" id="KW-0460">Magnesium</keyword>
<dbReference type="KEGG" id="ess:ATZ33_07675"/>
<dbReference type="RefSeq" id="WP_071877029.1">
    <property type="nucleotide sequence ID" value="NZ_JXLC01000005.1"/>
</dbReference>
<evidence type="ECO:0000256" key="4">
    <source>
        <dbReference type="ARBA" id="ARBA00022842"/>
    </source>
</evidence>
<dbReference type="InterPro" id="IPR006549">
    <property type="entry name" value="HAD-SF_hydro_IIIA"/>
</dbReference>
<dbReference type="GO" id="GO:0044281">
    <property type="term" value="P:small molecule metabolic process"/>
    <property type="evidence" value="ECO:0007669"/>
    <property type="project" value="UniProtKB-ARBA"/>
</dbReference>
<organism evidence="6 8">
    <name type="scientific">Enterococcus silesiacus</name>
    <dbReference type="NCBI Taxonomy" id="332949"/>
    <lineage>
        <taxon>Bacteria</taxon>
        <taxon>Bacillati</taxon>
        <taxon>Bacillota</taxon>
        <taxon>Bacilli</taxon>
        <taxon>Lactobacillales</taxon>
        <taxon>Enterococcaceae</taxon>
        <taxon>Enterococcus</taxon>
    </lineage>
</organism>
<dbReference type="InterPro" id="IPR051400">
    <property type="entry name" value="HAD-like_hydrolase"/>
</dbReference>
<evidence type="ECO:0000256" key="1">
    <source>
        <dbReference type="ARBA" id="ARBA00001946"/>
    </source>
</evidence>
<comment type="cofactor">
    <cofactor evidence="1">
        <name>Mg(2+)</name>
        <dbReference type="ChEBI" id="CHEBI:18420"/>
    </cofactor>
</comment>
<evidence type="ECO:0000313" key="6">
    <source>
        <dbReference type="EMBL" id="OJG92651.1"/>
    </source>
</evidence>
<dbReference type="Pfam" id="PF00702">
    <property type="entry name" value="Hydrolase"/>
    <property type="match status" value="1"/>
</dbReference>
<evidence type="ECO:0000256" key="2">
    <source>
        <dbReference type="ARBA" id="ARBA00022723"/>
    </source>
</evidence>
<proteinExistence type="predicted"/>
<dbReference type="EMBL" id="JXLC01000005">
    <property type="protein sequence ID" value="OJG92651.1"/>
    <property type="molecule type" value="Genomic_DNA"/>
</dbReference>
<keyword evidence="2" id="KW-0479">Metal-binding</keyword>
<dbReference type="GO" id="GO:0046872">
    <property type="term" value="F:metal ion binding"/>
    <property type="evidence" value="ECO:0007669"/>
    <property type="project" value="UniProtKB-KW"/>
</dbReference>
<gene>
    <name evidence="5" type="ORF">ATZ33_07675</name>
    <name evidence="6" type="ORF">RV15_GL003076</name>
</gene>
<dbReference type="PANTHER" id="PTHR46470:SF2">
    <property type="entry name" value="GLYCERALDEHYDE 3-PHOSPHATE PHOSPHATASE"/>
    <property type="match status" value="1"/>
</dbReference>
<keyword evidence="3 6" id="KW-0378">Hydrolase</keyword>
<evidence type="ECO:0000313" key="5">
    <source>
        <dbReference type="EMBL" id="ALS01252.1"/>
    </source>
</evidence>
<keyword evidence="7" id="KW-1185">Reference proteome</keyword>
<dbReference type="Proteomes" id="UP000065511">
    <property type="component" value="Chromosome"/>
</dbReference>
<dbReference type="InterPro" id="IPR023214">
    <property type="entry name" value="HAD_sf"/>
</dbReference>
<accession>A0A0S3KAK5</accession>
<dbReference type="SFLD" id="SFLDG01129">
    <property type="entry name" value="C1.5:_HAD__Beta-PGM__Phosphata"/>
    <property type="match status" value="1"/>
</dbReference>
<evidence type="ECO:0000313" key="8">
    <source>
        <dbReference type="Proteomes" id="UP000183039"/>
    </source>
</evidence>
<dbReference type="Gene3D" id="3.40.50.1000">
    <property type="entry name" value="HAD superfamily/HAD-like"/>
    <property type="match status" value="1"/>
</dbReference>
<reference evidence="6 8" key="1">
    <citation type="submission" date="2014-12" db="EMBL/GenBank/DDBJ databases">
        <title>Draft genome sequences of 29 type strains of Enterococci.</title>
        <authorList>
            <person name="Zhong Z."/>
            <person name="Sun Z."/>
            <person name="Liu W."/>
            <person name="Zhang W."/>
            <person name="Zhang H."/>
        </authorList>
    </citation>
    <scope>NUCLEOTIDE SEQUENCE [LARGE SCALE GENOMIC DNA]</scope>
    <source>
        <strain evidence="6 8">DSM 22801</strain>
    </source>
</reference>
<reference evidence="5 7" key="2">
    <citation type="submission" date="2015-12" db="EMBL/GenBank/DDBJ databases">
        <authorList>
            <person name="Lauer A."/>
            <person name="Humrighouse B."/>
            <person name="Loparev V."/>
            <person name="Shewmaker P.L."/>
            <person name="Whitney A.M."/>
            <person name="McLaughlin R.W."/>
        </authorList>
    </citation>
    <scope>NUCLEOTIDE SEQUENCE [LARGE SCALE GENOMIC DNA]</scope>
    <source>
        <strain evidence="5 7">LMG 23085</strain>
    </source>
</reference>
<dbReference type="NCBIfam" id="TIGR01549">
    <property type="entry name" value="HAD-SF-IA-v1"/>
    <property type="match status" value="1"/>
</dbReference>
<dbReference type="SFLD" id="SFLDS00003">
    <property type="entry name" value="Haloacid_Dehalogenase"/>
    <property type="match status" value="1"/>
</dbReference>
<protein>
    <submittedName>
        <fullName evidence="5">HAD family hydrolase</fullName>
    </submittedName>
    <submittedName>
        <fullName evidence="6">HAD hydrolase, family IA</fullName>
    </submittedName>
</protein>